<dbReference type="InterPro" id="IPR001611">
    <property type="entry name" value="Leu-rich_rpt"/>
</dbReference>
<dbReference type="Proteomes" id="UP001438707">
    <property type="component" value="Unassembled WGS sequence"/>
</dbReference>
<gene>
    <name evidence="10" type="ORF">WJX74_003997</name>
</gene>
<evidence type="ECO:0000256" key="6">
    <source>
        <dbReference type="ARBA" id="ARBA00023273"/>
    </source>
</evidence>
<evidence type="ECO:0000256" key="4">
    <source>
        <dbReference type="ARBA" id="ARBA00022737"/>
    </source>
</evidence>
<feature type="domain" description="Dynein axonemal assembly factor 11-like CS" evidence="9">
    <location>
        <begin position="233"/>
        <end position="350"/>
    </location>
</feature>
<dbReference type="InterPro" id="IPR032675">
    <property type="entry name" value="LRR_dom_sf"/>
</dbReference>
<dbReference type="AlphaFoldDB" id="A0AAW1QKU3"/>
<dbReference type="Pfam" id="PF14580">
    <property type="entry name" value="LRR_9"/>
    <property type="match status" value="1"/>
</dbReference>
<dbReference type="PANTHER" id="PTHR18849">
    <property type="entry name" value="LEUCINE RICH REPEAT PROTEIN"/>
    <property type="match status" value="1"/>
</dbReference>
<dbReference type="Pfam" id="PF23602">
    <property type="entry name" value="CS_DNAAF11_C"/>
    <property type="match status" value="1"/>
</dbReference>
<evidence type="ECO:0000256" key="5">
    <source>
        <dbReference type="ARBA" id="ARBA00023069"/>
    </source>
</evidence>
<dbReference type="InterPro" id="IPR056496">
    <property type="entry name" value="CS_DNAAF11_C"/>
</dbReference>
<dbReference type="PANTHER" id="PTHR18849:SF0">
    <property type="entry name" value="CILIA- AND FLAGELLA-ASSOCIATED PROTEIN 410-RELATED"/>
    <property type="match status" value="1"/>
</dbReference>
<feature type="compositionally biased region" description="Basic and acidic residues" evidence="8">
    <location>
        <begin position="225"/>
        <end position="238"/>
    </location>
</feature>
<evidence type="ECO:0000256" key="1">
    <source>
        <dbReference type="ARBA" id="ARBA00004430"/>
    </source>
</evidence>
<sequence length="401" mass="44863">MVRITTDLIRKKAEHNEGLLSTLEEVALHQLNIEKIEVLGRVCRQLKILYLQNNLIRKLENLHQLKELQYLNVALNNISQFQNLQRCESLQKLDVTLNFIGKKGLLSVHTLQHNIHLQDLHCLGNPCSQWTGYRTYVIAHVPTLRTLDGAGIKPSERIAAKQALPELEKQLHAELLSEGVDPAACADVEDDSLDIENVEENGVIGDDGQLRRPWCATTRLLEHREAQKQEAEAAEKRQGSSQQDPMARPLKPKHEKFPPLPADGNLLQCNEGQWDFSLQDSEDRSHIILDVAIGKYLDSSLIAADVQPHAARLLIKGRLLQLKLPEEVRPDATIAQRSRASGNLSISMPKERPASLLLKSRSHASSMPSIGAHMKTSNIDKALHRAAIAEATEEDDYVPPL</sequence>
<evidence type="ECO:0000256" key="2">
    <source>
        <dbReference type="ARBA" id="ARBA00022490"/>
    </source>
</evidence>
<evidence type="ECO:0000256" key="7">
    <source>
        <dbReference type="ARBA" id="ARBA00049982"/>
    </source>
</evidence>
<dbReference type="Gene3D" id="3.80.10.10">
    <property type="entry name" value="Ribonuclease Inhibitor"/>
    <property type="match status" value="1"/>
</dbReference>
<dbReference type="GO" id="GO:0005930">
    <property type="term" value="C:axoneme"/>
    <property type="evidence" value="ECO:0007669"/>
    <property type="project" value="UniProtKB-SubCell"/>
</dbReference>
<keyword evidence="4" id="KW-0677">Repeat</keyword>
<proteinExistence type="inferred from homology"/>
<reference evidence="10 11" key="1">
    <citation type="journal article" date="2024" name="Nat. Commun.">
        <title>Phylogenomics reveals the evolutionary origins of lichenization in chlorophyte algae.</title>
        <authorList>
            <person name="Puginier C."/>
            <person name="Libourel C."/>
            <person name="Otte J."/>
            <person name="Skaloud P."/>
            <person name="Haon M."/>
            <person name="Grisel S."/>
            <person name="Petersen M."/>
            <person name="Berrin J.G."/>
            <person name="Delaux P.M."/>
            <person name="Dal Grande F."/>
            <person name="Keller J."/>
        </authorList>
    </citation>
    <scope>NUCLEOTIDE SEQUENCE [LARGE SCALE GENOMIC DNA]</scope>
    <source>
        <strain evidence="10 11">SAG 2145</strain>
    </source>
</reference>
<keyword evidence="5" id="KW-0969">Cilium</keyword>
<dbReference type="FunFam" id="3.80.10.10:FF:000052">
    <property type="entry name" value="Leucine rich repeat containing 6"/>
    <property type="match status" value="1"/>
</dbReference>
<keyword evidence="6" id="KW-0966">Cell projection</keyword>
<evidence type="ECO:0000256" key="8">
    <source>
        <dbReference type="SAM" id="MobiDB-lite"/>
    </source>
</evidence>
<protein>
    <recommendedName>
        <fullName evidence="9">Dynein axonemal assembly factor 11-like CS domain-containing protein</fullName>
    </recommendedName>
</protein>
<dbReference type="PROSITE" id="PS51450">
    <property type="entry name" value="LRR"/>
    <property type="match status" value="2"/>
</dbReference>
<evidence type="ECO:0000313" key="10">
    <source>
        <dbReference type="EMBL" id="KAK9822057.1"/>
    </source>
</evidence>
<comment type="subcellular location">
    <subcellularLocation>
        <location evidence="1">Cytoplasm</location>
        <location evidence="1">Cytoskeleton</location>
        <location evidence="1">Cilium axoneme</location>
    </subcellularLocation>
</comment>
<dbReference type="EMBL" id="JALJOS010000034">
    <property type="protein sequence ID" value="KAK9822057.1"/>
    <property type="molecule type" value="Genomic_DNA"/>
</dbReference>
<keyword evidence="2" id="KW-0963">Cytoplasm</keyword>
<feature type="region of interest" description="Disordered" evidence="8">
    <location>
        <begin position="225"/>
        <end position="260"/>
    </location>
</feature>
<organism evidence="10 11">
    <name type="scientific">Apatococcus lobatus</name>
    <dbReference type="NCBI Taxonomy" id="904363"/>
    <lineage>
        <taxon>Eukaryota</taxon>
        <taxon>Viridiplantae</taxon>
        <taxon>Chlorophyta</taxon>
        <taxon>core chlorophytes</taxon>
        <taxon>Trebouxiophyceae</taxon>
        <taxon>Chlorellales</taxon>
        <taxon>Chlorellaceae</taxon>
        <taxon>Apatococcus</taxon>
    </lineage>
</organism>
<keyword evidence="3" id="KW-0433">Leucine-rich repeat</keyword>
<evidence type="ECO:0000313" key="11">
    <source>
        <dbReference type="Proteomes" id="UP001438707"/>
    </source>
</evidence>
<keyword evidence="11" id="KW-1185">Reference proteome</keyword>
<evidence type="ECO:0000259" key="9">
    <source>
        <dbReference type="Pfam" id="PF23602"/>
    </source>
</evidence>
<accession>A0AAW1QKU3</accession>
<name>A0AAW1QKU3_9CHLO</name>
<dbReference type="SMART" id="SM00365">
    <property type="entry name" value="LRR_SD22"/>
    <property type="match status" value="2"/>
</dbReference>
<dbReference type="SUPFAM" id="SSF52058">
    <property type="entry name" value="L domain-like"/>
    <property type="match status" value="1"/>
</dbReference>
<evidence type="ECO:0000256" key="3">
    <source>
        <dbReference type="ARBA" id="ARBA00022614"/>
    </source>
</evidence>
<comment type="similarity">
    <text evidence="7">Belongs to the tilB family.</text>
</comment>
<comment type="caution">
    <text evidence="10">The sequence shown here is derived from an EMBL/GenBank/DDBJ whole genome shotgun (WGS) entry which is preliminary data.</text>
</comment>